<feature type="compositionally biased region" description="Low complexity" evidence="1">
    <location>
        <begin position="24"/>
        <end position="40"/>
    </location>
</feature>
<dbReference type="EMBL" id="JANXLI010000002">
    <property type="protein sequence ID" value="MCZ2491232.1"/>
    <property type="molecule type" value="Genomic_DNA"/>
</dbReference>
<dbReference type="Proteomes" id="UP001081467">
    <property type="component" value="Unassembled WGS sequence"/>
</dbReference>
<keyword evidence="4" id="KW-1185">Reference proteome</keyword>
<gene>
    <name evidence="3" type="ORF">N0K80_03585</name>
</gene>
<feature type="signal peptide" evidence="2">
    <location>
        <begin position="1"/>
        <end position="20"/>
    </location>
</feature>
<evidence type="ECO:0008006" key="5">
    <source>
        <dbReference type="Google" id="ProtNLM"/>
    </source>
</evidence>
<sequence length="275" mass="29144">MLVKKMGIVVVLCCSLLVTVGCGKQSGSTEQQSSESTQKISSEKAKKASSESAKKTSSESAKKASSESAKKASSESAQKASSESAKKASSESAQKASSESTKKASSESAKKASSESAKKANNLIDSSLIGTWYGYNKYESKLDTINITGNKIITNGNVTELHLTSERTAADKALLAGSSTAGNSKVDTYKESHWGSFVSLHGEDGRKWLDVRGWYQSAGAGSYYGVKNRVINGRSIPVLTIAGGAGIWASQHFYQDKADANKMSDTMFDDEPSQN</sequence>
<keyword evidence="2" id="KW-0732">Signal</keyword>
<accession>A0ABT4JLH8</accession>
<name>A0ABT4JLH8_9LACO</name>
<dbReference type="RefSeq" id="WP_269023788.1">
    <property type="nucleotide sequence ID" value="NZ_JANXKW010000002.1"/>
</dbReference>
<proteinExistence type="predicted"/>
<evidence type="ECO:0000313" key="4">
    <source>
        <dbReference type="Proteomes" id="UP001081467"/>
    </source>
</evidence>
<evidence type="ECO:0000313" key="3">
    <source>
        <dbReference type="EMBL" id="MCZ2491232.1"/>
    </source>
</evidence>
<comment type="caution">
    <text evidence="3">The sequence shown here is derived from an EMBL/GenBank/DDBJ whole genome shotgun (WGS) entry which is preliminary data.</text>
</comment>
<feature type="chain" id="PRO_5045328016" description="Lipoprotein" evidence="2">
    <location>
        <begin position="21"/>
        <end position="275"/>
    </location>
</feature>
<organism evidence="3 4">
    <name type="scientific">Dellaglioa carnosa</name>
    <dbReference type="NCBI Taxonomy" id="2995136"/>
    <lineage>
        <taxon>Bacteria</taxon>
        <taxon>Bacillati</taxon>
        <taxon>Bacillota</taxon>
        <taxon>Bacilli</taxon>
        <taxon>Lactobacillales</taxon>
        <taxon>Lactobacillaceae</taxon>
        <taxon>Dellaglioa</taxon>
    </lineage>
</organism>
<feature type="compositionally biased region" description="Basic and acidic residues" evidence="1">
    <location>
        <begin position="100"/>
        <end position="117"/>
    </location>
</feature>
<feature type="compositionally biased region" description="Basic and acidic residues" evidence="1">
    <location>
        <begin position="41"/>
        <end position="73"/>
    </location>
</feature>
<reference evidence="3" key="1">
    <citation type="submission" date="2022-09" db="EMBL/GenBank/DDBJ databases">
        <title>Diversity of Dellaglioa algida.</title>
        <authorList>
            <person name="Matthias E."/>
            <person name="Werum V."/>
        </authorList>
    </citation>
    <scope>NUCLEOTIDE SEQUENCE</scope>
    <source>
        <strain evidence="3">TMW 2.2523</strain>
    </source>
</reference>
<dbReference type="PROSITE" id="PS51257">
    <property type="entry name" value="PROKAR_LIPOPROTEIN"/>
    <property type="match status" value="1"/>
</dbReference>
<protein>
    <recommendedName>
        <fullName evidence="5">Lipoprotein</fullName>
    </recommendedName>
</protein>
<evidence type="ECO:0000256" key="2">
    <source>
        <dbReference type="SAM" id="SignalP"/>
    </source>
</evidence>
<feature type="region of interest" description="Disordered" evidence="1">
    <location>
        <begin position="24"/>
        <end position="117"/>
    </location>
</feature>
<feature type="compositionally biased region" description="Low complexity" evidence="1">
    <location>
        <begin position="74"/>
        <end position="83"/>
    </location>
</feature>
<evidence type="ECO:0000256" key="1">
    <source>
        <dbReference type="SAM" id="MobiDB-lite"/>
    </source>
</evidence>
<feature type="compositionally biased region" description="Low complexity" evidence="1">
    <location>
        <begin position="90"/>
        <end position="99"/>
    </location>
</feature>